<evidence type="ECO:0000313" key="2">
    <source>
        <dbReference type="Proteomes" id="UP001165083"/>
    </source>
</evidence>
<dbReference type="Proteomes" id="UP001165083">
    <property type="component" value="Unassembled WGS sequence"/>
</dbReference>
<comment type="caution">
    <text evidence="1">The sequence shown here is derived from an EMBL/GenBank/DDBJ whole genome shotgun (WGS) entry which is preliminary data.</text>
</comment>
<organism evidence="1 2">
    <name type="scientific">Phytophthora lilii</name>
    <dbReference type="NCBI Taxonomy" id="2077276"/>
    <lineage>
        <taxon>Eukaryota</taxon>
        <taxon>Sar</taxon>
        <taxon>Stramenopiles</taxon>
        <taxon>Oomycota</taxon>
        <taxon>Peronosporomycetes</taxon>
        <taxon>Peronosporales</taxon>
        <taxon>Peronosporaceae</taxon>
        <taxon>Phytophthora</taxon>
    </lineage>
</organism>
<reference evidence="1" key="1">
    <citation type="submission" date="2023-04" db="EMBL/GenBank/DDBJ databases">
        <title>Phytophthora lilii NBRC 32176.</title>
        <authorList>
            <person name="Ichikawa N."/>
            <person name="Sato H."/>
            <person name="Tonouchi N."/>
        </authorList>
    </citation>
    <scope>NUCLEOTIDE SEQUENCE</scope>
    <source>
        <strain evidence="1">NBRC 32176</strain>
    </source>
</reference>
<dbReference type="AlphaFoldDB" id="A0A9W6YES9"/>
<gene>
    <name evidence="1" type="ORF">Plil01_001724300</name>
</gene>
<proteinExistence type="predicted"/>
<accession>A0A9W6YES9</accession>
<dbReference type="PANTHER" id="PTHR43336">
    <property type="entry name" value="OXYGEN SENSOR HISTIDINE KINASE RESPONSE REGULATOR DEVS/DOSS"/>
    <property type="match status" value="1"/>
</dbReference>
<evidence type="ECO:0000313" key="1">
    <source>
        <dbReference type="EMBL" id="GMF60430.1"/>
    </source>
</evidence>
<dbReference type="EMBL" id="BSXW01009191">
    <property type="protein sequence ID" value="GMF60430.1"/>
    <property type="molecule type" value="Genomic_DNA"/>
</dbReference>
<dbReference type="PANTHER" id="PTHR43336:SF3">
    <property type="entry name" value="GUANYLATE CYCLASE DOMAIN-CONTAINING PROTEIN"/>
    <property type="match status" value="1"/>
</dbReference>
<keyword evidence="2" id="KW-1185">Reference proteome</keyword>
<dbReference type="OrthoDB" id="60033at2759"/>
<sequence>MDLISTLSVIPDVDWIWVQVVGTTDSNNASQAAALKAGRASRAGTKAGRIVRLVRLFRMLRILRVVKKNKNGEAKKVEISEPSKIGKVLTEKTTRRLIVLVLLIIIISPIIDGTVDLTQDDFQTSQFERLHRYTQDYNKTGSITMEHMQSLVNEYVRDSNGLIVQMELANIDNEKLITWLKEVRFQDLNSDESDWLFKSNQTLSKNPKTGWSASFLVDDPSEKYRTAELATVNNLGCYVDDVCVDCDAASGTSPCHSIVTYDITSRWLSVLLSV</sequence>
<protein>
    <submittedName>
        <fullName evidence="1">Unnamed protein product</fullName>
    </submittedName>
</protein>
<name>A0A9W6YES9_9STRA</name>